<organism evidence="1 2">
    <name type="scientific">Methanofollis formosanus</name>
    <dbReference type="NCBI Taxonomy" id="299308"/>
    <lineage>
        <taxon>Archaea</taxon>
        <taxon>Methanobacteriati</taxon>
        <taxon>Methanobacteriota</taxon>
        <taxon>Stenosarchaea group</taxon>
        <taxon>Methanomicrobia</taxon>
        <taxon>Methanomicrobiales</taxon>
        <taxon>Methanomicrobiaceae</taxon>
        <taxon>Methanofollis</taxon>
    </lineage>
</organism>
<dbReference type="Proteomes" id="UP000826709">
    <property type="component" value="Chromosome"/>
</dbReference>
<sequence>MYGNPAVIIPWWRSVTAGLGERVSIDDRYLRKFMLEGCCAHILDHSRRERLRLPIAFGLKSSLLRAPAPARARR</sequence>
<accession>A0A8G1EF05</accession>
<keyword evidence="2" id="KW-1185">Reference proteome</keyword>
<protein>
    <submittedName>
        <fullName evidence="1">Uncharacterized protein</fullName>
    </submittedName>
</protein>
<dbReference type="RefSeq" id="WP_220682142.1">
    <property type="nucleotide sequence ID" value="NZ_CP037968.1"/>
</dbReference>
<proteinExistence type="predicted"/>
<reference evidence="1" key="1">
    <citation type="journal article" date="2005" name="Int. J. Syst. Evol. Microbiol.">
        <title>Methanofollis formosanus sp. nov., isolated from a fish pond.</title>
        <authorList>
            <person name="Wu S.Y."/>
            <person name="Chen S.C."/>
            <person name="Lai M.C."/>
        </authorList>
    </citation>
    <scope>NUCLEOTIDE SEQUENCE</scope>
    <source>
        <strain evidence="1">ML15</strain>
    </source>
</reference>
<dbReference type="EMBL" id="CP037968">
    <property type="protein sequence ID" value="QYZ78390.1"/>
    <property type="molecule type" value="Genomic_DNA"/>
</dbReference>
<reference evidence="1" key="2">
    <citation type="submission" date="2019-03" db="EMBL/GenBank/DDBJ databases">
        <authorList>
            <person name="Chen S.-C."/>
            <person name="Wu S.-Y."/>
            <person name="Lai M.-C."/>
        </authorList>
    </citation>
    <scope>NUCLEOTIDE SEQUENCE</scope>
    <source>
        <strain evidence="1">ML15</strain>
    </source>
</reference>
<gene>
    <name evidence="1" type="ORF">E2N92_02545</name>
</gene>
<name>A0A8G1EF05_9EURY</name>
<dbReference type="KEGG" id="mfk:E2N92_02545"/>
<evidence type="ECO:0000313" key="1">
    <source>
        <dbReference type="EMBL" id="QYZ78390.1"/>
    </source>
</evidence>
<evidence type="ECO:0000313" key="2">
    <source>
        <dbReference type="Proteomes" id="UP000826709"/>
    </source>
</evidence>
<dbReference type="AlphaFoldDB" id="A0A8G1EF05"/>